<evidence type="ECO:0000256" key="9">
    <source>
        <dbReference type="PROSITE-ProRule" id="PRU00283"/>
    </source>
</evidence>
<sequence>MKRNSLLRPRSMSIGKKSETVKVVVRCRPLSKKEEEKNQERIVDVDARLGQVTVRSPKISGNLVKTFTFDAVYDVGSKQNELYDFACRPLIDSVLLGFNGTIFAYGQTGTGKTYTMEGVPTDPEIRGVIPNSFQHIFSHISRSQNQQYLVRVSYIEIYQEEIRDLLCKDNNKKLELKENTDLGVYVKDLSSVVTKSIKEIEHVMNLGNQSRSVGFTKMNERSSRSHAIFVITIECSEMGIDGEDHIRVGKLNMVDLAGSERQSKTGVEGRRFKEATKINLSLSALGNVISALVDGKSTHVPYRDSKLTRLLQDSLGGNSKTVMVATIGPASCHYDETLTTLRYANRAKNIKNKPKINEDPKDALLREFQEEIDRLKAQLEERGMLAKERRRKRRNSLRIKRSLSSGEVETPEVGQDGVVRRVREDSLEEYWWKQQMAKSLLNYKPNSIRKLGTVDEKVKTVEELMKEQQAMEILIEKYKDRKEKEMQQLMFEQDEETIELKETFSTLQQEVEFKTKKLRKFYSKLQLVRSEIGDVINEHVTMRQELEQTMNELTREMKFKNMIIENFIPPEEKNKIINRLHFDSEEDQWKVLPLLPSENNSPITQRRPTSVVGHKRPVSFYAQAAAMNGSPSRYRGENIMLLELDVSPPTMVPLDLHRSDIRTQDLIRDFGHYRKRTTESRVMKARSWYQGPSHSASSSTSCVPSEPHCPVSETEACTATSTNHELA</sequence>
<comment type="similarity">
    <text evidence="9 10">Belongs to the TRAFAC class myosin-kinesin ATPase superfamily. Kinesin family.</text>
</comment>
<dbReference type="SUPFAM" id="SSF52540">
    <property type="entry name" value="P-loop containing nucleoside triphosphate hydrolases"/>
    <property type="match status" value="1"/>
</dbReference>
<dbReference type="AlphaFoldDB" id="A0A553MSQ1"/>
<keyword evidence="15" id="KW-1185">Reference proteome</keyword>
<name>A0A553MSQ1_9TELE</name>
<dbReference type="GO" id="GO:0008017">
    <property type="term" value="F:microtubule binding"/>
    <property type="evidence" value="ECO:0007669"/>
    <property type="project" value="InterPro"/>
</dbReference>
<dbReference type="Proteomes" id="UP000316079">
    <property type="component" value="Unassembled WGS sequence"/>
</dbReference>
<protein>
    <recommendedName>
        <fullName evidence="10">Kinesin-like protein</fullName>
    </recommendedName>
</protein>
<evidence type="ECO:0000256" key="5">
    <source>
        <dbReference type="ARBA" id="ARBA00022840"/>
    </source>
</evidence>
<dbReference type="EMBL" id="SRMA01027291">
    <property type="protein sequence ID" value="TRY56213.1"/>
    <property type="molecule type" value="Genomic_DNA"/>
</dbReference>
<dbReference type="Gene3D" id="3.40.850.10">
    <property type="entry name" value="Kinesin motor domain"/>
    <property type="match status" value="1"/>
</dbReference>
<dbReference type="InterPro" id="IPR027417">
    <property type="entry name" value="P-loop_NTPase"/>
</dbReference>
<dbReference type="PROSITE" id="PS00411">
    <property type="entry name" value="KINESIN_MOTOR_1"/>
    <property type="match status" value="1"/>
</dbReference>
<keyword evidence="8" id="KW-0206">Cytoskeleton</keyword>
<evidence type="ECO:0000256" key="4">
    <source>
        <dbReference type="ARBA" id="ARBA00022741"/>
    </source>
</evidence>
<dbReference type="GO" id="GO:0007018">
    <property type="term" value="P:microtubule-based movement"/>
    <property type="evidence" value="ECO:0007669"/>
    <property type="project" value="InterPro"/>
</dbReference>
<accession>A0A553MSQ1</accession>
<dbReference type="OrthoDB" id="3176171at2759"/>
<comment type="caution">
    <text evidence="14">The sequence shown here is derived from an EMBL/GenBank/DDBJ whole genome shotgun (WGS) entry which is preliminary data.</text>
</comment>
<dbReference type="PANTHER" id="PTHR47969:SF21">
    <property type="entry name" value="KINESIN-LIKE PROTEIN"/>
    <property type="match status" value="1"/>
</dbReference>
<dbReference type="CDD" id="cd01371">
    <property type="entry name" value="KISc_KIF3"/>
    <property type="match status" value="1"/>
</dbReference>
<evidence type="ECO:0000256" key="12">
    <source>
        <dbReference type="SAM" id="MobiDB-lite"/>
    </source>
</evidence>
<evidence type="ECO:0000256" key="11">
    <source>
        <dbReference type="SAM" id="Coils"/>
    </source>
</evidence>
<keyword evidence="7 9" id="KW-0505">Motor protein</keyword>
<dbReference type="SMART" id="SM00129">
    <property type="entry name" value="KISc"/>
    <property type="match status" value="1"/>
</dbReference>
<evidence type="ECO:0000259" key="13">
    <source>
        <dbReference type="PROSITE" id="PS50067"/>
    </source>
</evidence>
<feature type="coiled-coil region" evidence="11">
    <location>
        <begin position="461"/>
        <end position="495"/>
    </location>
</feature>
<dbReference type="PANTHER" id="PTHR47969">
    <property type="entry name" value="CHROMOSOME-ASSOCIATED KINESIN KIF4A-RELATED"/>
    <property type="match status" value="1"/>
</dbReference>
<organism evidence="14 15">
    <name type="scientific">Danionella cerebrum</name>
    <dbReference type="NCBI Taxonomy" id="2873325"/>
    <lineage>
        <taxon>Eukaryota</taxon>
        <taxon>Metazoa</taxon>
        <taxon>Chordata</taxon>
        <taxon>Craniata</taxon>
        <taxon>Vertebrata</taxon>
        <taxon>Euteleostomi</taxon>
        <taxon>Actinopterygii</taxon>
        <taxon>Neopterygii</taxon>
        <taxon>Teleostei</taxon>
        <taxon>Ostariophysi</taxon>
        <taxon>Cypriniformes</taxon>
        <taxon>Danionidae</taxon>
        <taxon>Danioninae</taxon>
        <taxon>Danionella</taxon>
    </lineage>
</organism>
<feature type="compositionally biased region" description="Polar residues" evidence="12">
    <location>
        <begin position="690"/>
        <end position="703"/>
    </location>
</feature>
<feature type="binding site" evidence="9">
    <location>
        <begin position="106"/>
        <end position="113"/>
    </location>
    <ligand>
        <name>ATP</name>
        <dbReference type="ChEBI" id="CHEBI:30616"/>
    </ligand>
</feature>
<evidence type="ECO:0000256" key="1">
    <source>
        <dbReference type="ARBA" id="ARBA00004245"/>
    </source>
</evidence>
<dbReference type="GO" id="GO:0005871">
    <property type="term" value="C:kinesin complex"/>
    <property type="evidence" value="ECO:0007669"/>
    <property type="project" value="UniProtKB-ARBA"/>
</dbReference>
<evidence type="ECO:0000313" key="15">
    <source>
        <dbReference type="Proteomes" id="UP000316079"/>
    </source>
</evidence>
<feature type="coiled-coil region" evidence="11">
    <location>
        <begin position="536"/>
        <end position="563"/>
    </location>
</feature>
<keyword evidence="3 10" id="KW-0493">Microtubule</keyword>
<dbReference type="InterPro" id="IPR027640">
    <property type="entry name" value="Kinesin-like_fam"/>
</dbReference>
<dbReference type="GO" id="GO:0060271">
    <property type="term" value="P:cilium assembly"/>
    <property type="evidence" value="ECO:0007669"/>
    <property type="project" value="UniProtKB-ARBA"/>
</dbReference>
<evidence type="ECO:0000256" key="3">
    <source>
        <dbReference type="ARBA" id="ARBA00022701"/>
    </source>
</evidence>
<dbReference type="InterPro" id="IPR019821">
    <property type="entry name" value="Kinesin_motor_CS"/>
</dbReference>
<keyword evidence="2" id="KW-0963">Cytoplasm</keyword>
<proteinExistence type="inferred from homology"/>
<evidence type="ECO:0000256" key="10">
    <source>
        <dbReference type="RuleBase" id="RU000394"/>
    </source>
</evidence>
<keyword evidence="4 9" id="KW-0547">Nucleotide-binding</keyword>
<evidence type="ECO:0000256" key="6">
    <source>
        <dbReference type="ARBA" id="ARBA00023054"/>
    </source>
</evidence>
<feature type="compositionally biased region" description="Polar residues" evidence="12">
    <location>
        <begin position="715"/>
        <end position="727"/>
    </location>
</feature>
<evidence type="ECO:0000256" key="7">
    <source>
        <dbReference type="ARBA" id="ARBA00023175"/>
    </source>
</evidence>
<dbReference type="PROSITE" id="PS50067">
    <property type="entry name" value="KINESIN_MOTOR_2"/>
    <property type="match status" value="1"/>
</dbReference>
<dbReference type="PRINTS" id="PR00380">
    <property type="entry name" value="KINESINHEAVY"/>
</dbReference>
<evidence type="ECO:0000256" key="8">
    <source>
        <dbReference type="ARBA" id="ARBA00023212"/>
    </source>
</evidence>
<dbReference type="GO" id="GO:0005874">
    <property type="term" value="C:microtubule"/>
    <property type="evidence" value="ECO:0007669"/>
    <property type="project" value="UniProtKB-KW"/>
</dbReference>
<dbReference type="InterPro" id="IPR001752">
    <property type="entry name" value="Kinesin_motor_dom"/>
</dbReference>
<dbReference type="InterPro" id="IPR036961">
    <property type="entry name" value="Kinesin_motor_dom_sf"/>
</dbReference>
<evidence type="ECO:0000313" key="14">
    <source>
        <dbReference type="EMBL" id="TRY56213.1"/>
    </source>
</evidence>
<feature type="domain" description="Kinesin motor" evidence="13">
    <location>
        <begin position="20"/>
        <end position="350"/>
    </location>
</feature>
<dbReference type="GO" id="GO:0003777">
    <property type="term" value="F:microtubule motor activity"/>
    <property type="evidence" value="ECO:0007669"/>
    <property type="project" value="InterPro"/>
</dbReference>
<evidence type="ECO:0000256" key="2">
    <source>
        <dbReference type="ARBA" id="ARBA00022490"/>
    </source>
</evidence>
<keyword evidence="6 11" id="KW-0175">Coiled coil</keyword>
<dbReference type="FunFam" id="3.40.850.10:FF:000017">
    <property type="entry name" value="Kinesin-like protein"/>
    <property type="match status" value="1"/>
</dbReference>
<feature type="region of interest" description="Disordered" evidence="12">
    <location>
        <begin position="690"/>
        <end position="727"/>
    </location>
</feature>
<reference evidence="14 15" key="1">
    <citation type="journal article" date="2019" name="Sci. Data">
        <title>Hybrid genome assembly and annotation of Danionella translucida.</title>
        <authorList>
            <person name="Kadobianskyi M."/>
            <person name="Schulze L."/>
            <person name="Schuelke M."/>
            <person name="Judkewitz B."/>
        </authorList>
    </citation>
    <scope>NUCLEOTIDE SEQUENCE [LARGE SCALE GENOMIC DNA]</scope>
    <source>
        <strain evidence="14 15">Bolton</strain>
    </source>
</reference>
<gene>
    <name evidence="14" type="ORF">DNTS_028539</name>
</gene>
<dbReference type="Pfam" id="PF00225">
    <property type="entry name" value="Kinesin"/>
    <property type="match status" value="1"/>
</dbReference>
<dbReference type="GO" id="GO:0048731">
    <property type="term" value="P:system development"/>
    <property type="evidence" value="ECO:0007669"/>
    <property type="project" value="UniProtKB-ARBA"/>
</dbReference>
<keyword evidence="5 9" id="KW-0067">ATP-binding</keyword>
<comment type="subcellular location">
    <subcellularLocation>
        <location evidence="1">Cytoplasm</location>
        <location evidence="1">Cytoskeleton</location>
    </subcellularLocation>
</comment>
<dbReference type="STRING" id="623744.A0A553MSQ1"/>
<dbReference type="GO" id="GO:0005524">
    <property type="term" value="F:ATP binding"/>
    <property type="evidence" value="ECO:0007669"/>
    <property type="project" value="UniProtKB-UniRule"/>
</dbReference>